<dbReference type="SUPFAM" id="SSF54452">
    <property type="entry name" value="MHC antigen-recognition domain"/>
    <property type="match status" value="1"/>
</dbReference>
<keyword evidence="5" id="KW-1185">Reference proteome</keyword>
<dbReference type="AlphaFoldDB" id="A0A3B3CMC8"/>
<organism evidence="4 5">
    <name type="scientific">Oryzias melastigma</name>
    <name type="common">Marine medaka</name>
    <dbReference type="NCBI Taxonomy" id="30732"/>
    <lineage>
        <taxon>Eukaryota</taxon>
        <taxon>Metazoa</taxon>
        <taxon>Chordata</taxon>
        <taxon>Craniata</taxon>
        <taxon>Vertebrata</taxon>
        <taxon>Euteleostomi</taxon>
        <taxon>Actinopterygii</taxon>
        <taxon>Neopterygii</taxon>
        <taxon>Teleostei</taxon>
        <taxon>Neoteleostei</taxon>
        <taxon>Acanthomorphata</taxon>
        <taxon>Ovalentaria</taxon>
        <taxon>Atherinomorphae</taxon>
        <taxon>Beloniformes</taxon>
        <taxon>Adrianichthyidae</taxon>
        <taxon>Oryziinae</taxon>
        <taxon>Oryzias</taxon>
    </lineage>
</organism>
<dbReference type="GO" id="GO:0005615">
    <property type="term" value="C:extracellular space"/>
    <property type="evidence" value="ECO:0007669"/>
    <property type="project" value="TreeGrafter"/>
</dbReference>
<comment type="similarity">
    <text evidence="2">Belongs to the MHC class I family.</text>
</comment>
<dbReference type="InterPro" id="IPR037055">
    <property type="entry name" value="MHC_I-like_Ag-recog_sf"/>
</dbReference>
<dbReference type="Gene3D" id="3.30.500.10">
    <property type="entry name" value="MHC class I-like antigen recognition-like"/>
    <property type="match status" value="1"/>
</dbReference>
<keyword evidence="1" id="KW-0325">Glycoprotein</keyword>
<evidence type="ECO:0000256" key="1">
    <source>
        <dbReference type="ARBA" id="ARBA00023180"/>
    </source>
</evidence>
<evidence type="ECO:0000256" key="2">
    <source>
        <dbReference type="RuleBase" id="RU004439"/>
    </source>
</evidence>
<reference evidence="4" key="1">
    <citation type="submission" date="2025-08" db="UniProtKB">
        <authorList>
            <consortium name="Ensembl"/>
        </authorList>
    </citation>
    <scope>IDENTIFICATION</scope>
</reference>
<dbReference type="PRINTS" id="PR01638">
    <property type="entry name" value="MHCCLASSI"/>
</dbReference>
<feature type="domain" description="MHC class I-like antigen recognition-like" evidence="3">
    <location>
        <begin position="19"/>
        <end position="194"/>
    </location>
</feature>
<name>A0A3B3CMC8_ORYME</name>
<dbReference type="InterPro" id="IPR001039">
    <property type="entry name" value="MHC_I_a_a1/a2"/>
</dbReference>
<evidence type="ECO:0000259" key="3">
    <source>
        <dbReference type="Pfam" id="PF00129"/>
    </source>
</evidence>
<proteinExistence type="inferred from homology"/>
<dbReference type="GO" id="GO:0006955">
    <property type="term" value="P:immune response"/>
    <property type="evidence" value="ECO:0007669"/>
    <property type="project" value="TreeGrafter"/>
</dbReference>
<sequence length="201" mass="23357">RCFGIFQFFSGSGLFGRSPHSLKFFDTAPSQVPNFPEFVTVFMIDDVQVTYFDSNIKVNLPKQNWMKEAKDLQDWEKETGALLAAQQTFITDIEVLKPRFNQTEGLHVYQRMCGCEWDDETGEVKSYYQFGYDGEDFINLDQKQESWVAPKQKAVVTKHSWENDTDFMSGTKTYLVEICPEWLKKYLEYGKSSLIRTGKLS</sequence>
<dbReference type="InterPro" id="IPR011162">
    <property type="entry name" value="MHC_I/II-like_Ag-recog"/>
</dbReference>
<dbReference type="InterPro" id="IPR050208">
    <property type="entry name" value="MHC_class-I_related"/>
</dbReference>
<dbReference type="OMA" id="QATHYDS"/>
<dbReference type="FunFam" id="3.30.500.10:FF:000001">
    <property type="entry name" value="H-2 class I histocompatibility antigen, alpha chain"/>
    <property type="match status" value="1"/>
</dbReference>
<reference evidence="4" key="2">
    <citation type="submission" date="2025-09" db="UniProtKB">
        <authorList>
            <consortium name="Ensembl"/>
        </authorList>
    </citation>
    <scope>IDENTIFICATION</scope>
</reference>
<dbReference type="Proteomes" id="UP000261560">
    <property type="component" value="Unplaced"/>
</dbReference>
<dbReference type="STRING" id="30732.ENSOMEP00000018505"/>
<protein>
    <recommendedName>
        <fullName evidence="3">MHC class I-like antigen recognition-like domain-containing protein</fullName>
    </recommendedName>
</protein>
<dbReference type="PANTHER" id="PTHR16675:SF237">
    <property type="entry name" value="MHC CLASS I ANTIGEN TRANSCRIPT VARIANT 1-RELATED"/>
    <property type="match status" value="1"/>
</dbReference>
<dbReference type="Pfam" id="PF00129">
    <property type="entry name" value="MHC_I"/>
    <property type="match status" value="1"/>
</dbReference>
<evidence type="ECO:0000313" key="5">
    <source>
        <dbReference type="Proteomes" id="UP000261560"/>
    </source>
</evidence>
<dbReference type="PaxDb" id="30732-ENSOMEP00000018505"/>
<dbReference type="Ensembl" id="ENSOMET00000027550.1">
    <property type="protein sequence ID" value="ENSOMEP00000018505.1"/>
    <property type="gene ID" value="ENSOMEG00000020214.1"/>
</dbReference>
<dbReference type="InterPro" id="IPR011161">
    <property type="entry name" value="MHC_I-like_Ag-recog"/>
</dbReference>
<dbReference type="PANTHER" id="PTHR16675">
    <property type="entry name" value="MHC CLASS I-RELATED"/>
    <property type="match status" value="1"/>
</dbReference>
<dbReference type="GeneTree" id="ENSGT01120000271828"/>
<accession>A0A3B3CMC8</accession>
<evidence type="ECO:0000313" key="4">
    <source>
        <dbReference type="Ensembl" id="ENSOMEP00000018505.1"/>
    </source>
</evidence>
<dbReference type="GO" id="GO:0009897">
    <property type="term" value="C:external side of plasma membrane"/>
    <property type="evidence" value="ECO:0007669"/>
    <property type="project" value="TreeGrafter"/>
</dbReference>